<dbReference type="Proteomes" id="UP000030645">
    <property type="component" value="Unassembled WGS sequence"/>
</dbReference>
<dbReference type="EMBL" id="KE344039">
    <property type="protein sequence ID" value="EXB51438.1"/>
    <property type="molecule type" value="Genomic_DNA"/>
</dbReference>
<evidence type="ECO:0000313" key="2">
    <source>
        <dbReference type="Proteomes" id="UP000030645"/>
    </source>
</evidence>
<name>W9QYX7_9ROSA</name>
<keyword evidence="2" id="KW-1185">Reference proteome</keyword>
<protein>
    <submittedName>
        <fullName evidence="1">Uncharacterized protein</fullName>
    </submittedName>
</protein>
<organism evidence="1 2">
    <name type="scientific">Morus notabilis</name>
    <dbReference type="NCBI Taxonomy" id="981085"/>
    <lineage>
        <taxon>Eukaryota</taxon>
        <taxon>Viridiplantae</taxon>
        <taxon>Streptophyta</taxon>
        <taxon>Embryophyta</taxon>
        <taxon>Tracheophyta</taxon>
        <taxon>Spermatophyta</taxon>
        <taxon>Magnoliopsida</taxon>
        <taxon>eudicotyledons</taxon>
        <taxon>Gunneridae</taxon>
        <taxon>Pentapetalae</taxon>
        <taxon>rosids</taxon>
        <taxon>fabids</taxon>
        <taxon>Rosales</taxon>
        <taxon>Moraceae</taxon>
        <taxon>Moreae</taxon>
        <taxon>Morus</taxon>
    </lineage>
</organism>
<accession>W9QYX7</accession>
<dbReference type="AlphaFoldDB" id="W9QYX7"/>
<proteinExistence type="predicted"/>
<gene>
    <name evidence="1" type="ORF">L484_010417</name>
</gene>
<evidence type="ECO:0000313" key="1">
    <source>
        <dbReference type="EMBL" id="EXB51438.1"/>
    </source>
</evidence>
<sequence length="225" mass="25301">MVRKYIWVLENRQFQSNGRIGGLLIRSVEEYTARTGGNYEVRGDVNPGIRLVVENSVSGVRGEEDEEAKDIFNLESSSSWIPRAKKIVEAVPCVPKNSPHVANHIDEPPLLKEFGVSRETIVEESLLGELEDRRIKPFPLFYRRLRKSNQAHVVSSFRSTDEEEEAENQGDFVGLEEIRFLTATNNSEELMTEEGRVKSLGSYEGQALSPFVLNLPPLASLKPTG</sequence>
<reference evidence="2" key="1">
    <citation type="submission" date="2013-01" db="EMBL/GenBank/DDBJ databases">
        <title>Draft Genome Sequence of a Mulberry Tree, Morus notabilis C.K. Schneid.</title>
        <authorList>
            <person name="He N."/>
            <person name="Zhao S."/>
        </authorList>
    </citation>
    <scope>NUCLEOTIDE SEQUENCE</scope>
</reference>